<dbReference type="EMBL" id="REGN01005162">
    <property type="protein sequence ID" value="RNA14548.1"/>
    <property type="molecule type" value="Genomic_DNA"/>
</dbReference>
<dbReference type="OrthoDB" id="10551862at2759"/>
<protein>
    <submittedName>
        <fullName evidence="2">Uncharacterized protein</fullName>
    </submittedName>
</protein>
<name>A0A3M7QU86_BRAPC</name>
<accession>A0A3M7QU86</accession>
<feature type="region of interest" description="Disordered" evidence="1">
    <location>
        <begin position="426"/>
        <end position="446"/>
    </location>
</feature>
<evidence type="ECO:0000313" key="3">
    <source>
        <dbReference type="Proteomes" id="UP000276133"/>
    </source>
</evidence>
<organism evidence="2 3">
    <name type="scientific">Brachionus plicatilis</name>
    <name type="common">Marine rotifer</name>
    <name type="synonym">Brachionus muelleri</name>
    <dbReference type="NCBI Taxonomy" id="10195"/>
    <lineage>
        <taxon>Eukaryota</taxon>
        <taxon>Metazoa</taxon>
        <taxon>Spiralia</taxon>
        <taxon>Gnathifera</taxon>
        <taxon>Rotifera</taxon>
        <taxon>Eurotatoria</taxon>
        <taxon>Monogononta</taxon>
        <taxon>Pseudotrocha</taxon>
        <taxon>Ploima</taxon>
        <taxon>Brachionidae</taxon>
        <taxon>Brachionus</taxon>
    </lineage>
</organism>
<feature type="region of interest" description="Disordered" evidence="1">
    <location>
        <begin position="79"/>
        <end position="172"/>
    </location>
</feature>
<feature type="compositionally biased region" description="Basic and acidic residues" evidence="1">
    <location>
        <begin position="101"/>
        <end position="116"/>
    </location>
</feature>
<gene>
    <name evidence="2" type="ORF">BpHYR1_003739</name>
</gene>
<reference evidence="2 3" key="1">
    <citation type="journal article" date="2018" name="Sci. Rep.">
        <title>Genomic signatures of local adaptation to the degree of environmental predictability in rotifers.</title>
        <authorList>
            <person name="Franch-Gras L."/>
            <person name="Hahn C."/>
            <person name="Garcia-Roger E.M."/>
            <person name="Carmona M.J."/>
            <person name="Serra M."/>
            <person name="Gomez A."/>
        </authorList>
    </citation>
    <scope>NUCLEOTIDE SEQUENCE [LARGE SCALE GENOMIC DNA]</scope>
    <source>
        <strain evidence="2">HYR1</strain>
    </source>
</reference>
<proteinExistence type="predicted"/>
<feature type="compositionally biased region" description="Polar residues" evidence="1">
    <location>
        <begin position="117"/>
        <end position="126"/>
    </location>
</feature>
<sequence>MKVENQTLISKSTYQTSPINETSKIKKGCEPNISDETINIDPYLLSIKLKKAIPSIDKDISDLNQTICHLIYSNKNMANEAKRRGSKSRKVTTKPPIDYSSSDKEKIDEEKSKDSAYESNLKSPSKNKVFEMSRLSREAKFQLEKSRSRKNDRSSNRMSKERSKSRKYRAQSSGIIEPNLNFHFHQDKIAESYQRGISVHSRTRAPSNLRAPSKAKITSSRHNIHIEKNIPDFPIPLPDESSEYLILPTKHFFPVPPVEKINYAPNKFRHHHNHQQHQAKYQPLNQNFYQHTEPNHFYTNHPKEPPQQHYYPTAQNEKPQQQFYPQTQNEQSQHHFYPTAQNEQQQHLYHNQPNDQNQHFSQQQIQPQIPQLNQQQIVQNGQQIQVDLTPQQAQLFLNSNPAQQAEIINKIQQQVLSSQFPPGTQAEVQVQPQLGQQQQQQPNAGLSSVQQLEMTLQKLQNLYINPAMQQYQQQNQQSDLGMQYLALQNQNQPMDMVNNSQQSTQQQIQNLLSLQQQQQQQNAGMYNQNHGQQYYNAVPQDIQAAGSKHQQTQQSQSQNQQQYFLNQNQINVPAGLKSSKMGMNFLGMMFDQPNQSQY</sequence>
<evidence type="ECO:0000313" key="2">
    <source>
        <dbReference type="EMBL" id="RNA14548.1"/>
    </source>
</evidence>
<keyword evidence="3" id="KW-1185">Reference proteome</keyword>
<comment type="caution">
    <text evidence="2">The sequence shown here is derived from an EMBL/GenBank/DDBJ whole genome shotgun (WGS) entry which is preliminary data.</text>
</comment>
<dbReference type="Proteomes" id="UP000276133">
    <property type="component" value="Unassembled WGS sequence"/>
</dbReference>
<feature type="region of interest" description="Disordered" evidence="1">
    <location>
        <begin position="292"/>
        <end position="312"/>
    </location>
</feature>
<feature type="compositionally biased region" description="Basic and acidic residues" evidence="1">
    <location>
        <begin position="128"/>
        <end position="162"/>
    </location>
</feature>
<evidence type="ECO:0000256" key="1">
    <source>
        <dbReference type="SAM" id="MobiDB-lite"/>
    </source>
</evidence>
<dbReference type="AlphaFoldDB" id="A0A3M7QU86"/>